<dbReference type="EMBL" id="MN739435">
    <property type="protein sequence ID" value="QHT04562.1"/>
    <property type="molecule type" value="Genomic_DNA"/>
</dbReference>
<keyword evidence="2" id="KW-1133">Transmembrane helix</keyword>
<evidence type="ECO:0000256" key="1">
    <source>
        <dbReference type="SAM" id="MobiDB-lite"/>
    </source>
</evidence>
<feature type="transmembrane region" description="Helical" evidence="2">
    <location>
        <begin position="101"/>
        <end position="121"/>
    </location>
</feature>
<proteinExistence type="predicted"/>
<protein>
    <submittedName>
        <fullName evidence="3">Uncharacterized protein</fullName>
    </submittedName>
</protein>
<sequence length="166" mass="19076">MENHPENTDLQENTPEPSLEEFEPPPKRDSLDENVILRKLNKLSDEQVLGLCKDMDDKGLLDVEANRELPITVGDTENKPKSEKTVLKITVDQNKLSNKEFWSVCSVVTILMFFTESLPVLKHIIPVGGYILAYLLYFIVLTQFYDFAKPHVLNLVEKYKNKPKIT</sequence>
<accession>A0A6C0CK73</accession>
<dbReference type="AlphaFoldDB" id="A0A6C0CK73"/>
<feature type="region of interest" description="Disordered" evidence="1">
    <location>
        <begin position="1"/>
        <end position="31"/>
    </location>
</feature>
<feature type="transmembrane region" description="Helical" evidence="2">
    <location>
        <begin position="127"/>
        <end position="148"/>
    </location>
</feature>
<organism evidence="3">
    <name type="scientific">viral metagenome</name>
    <dbReference type="NCBI Taxonomy" id="1070528"/>
    <lineage>
        <taxon>unclassified sequences</taxon>
        <taxon>metagenomes</taxon>
        <taxon>organismal metagenomes</taxon>
    </lineage>
</organism>
<evidence type="ECO:0000256" key="2">
    <source>
        <dbReference type="SAM" id="Phobius"/>
    </source>
</evidence>
<keyword evidence="2" id="KW-0812">Transmembrane</keyword>
<reference evidence="3" key="1">
    <citation type="journal article" date="2020" name="Nature">
        <title>Giant virus diversity and host interactions through global metagenomics.</title>
        <authorList>
            <person name="Schulz F."/>
            <person name="Roux S."/>
            <person name="Paez-Espino D."/>
            <person name="Jungbluth S."/>
            <person name="Walsh D.A."/>
            <person name="Denef V.J."/>
            <person name="McMahon K.D."/>
            <person name="Konstantinidis K.T."/>
            <person name="Eloe-Fadrosh E.A."/>
            <person name="Kyrpides N.C."/>
            <person name="Woyke T."/>
        </authorList>
    </citation>
    <scope>NUCLEOTIDE SEQUENCE</scope>
    <source>
        <strain evidence="3">GVMAG-M-3300021343-4</strain>
    </source>
</reference>
<name>A0A6C0CK73_9ZZZZ</name>
<evidence type="ECO:0000313" key="3">
    <source>
        <dbReference type="EMBL" id="QHT04562.1"/>
    </source>
</evidence>
<keyword evidence="2" id="KW-0472">Membrane</keyword>